<keyword evidence="6" id="KW-1185">Reference proteome</keyword>
<keyword evidence="1" id="KW-0175">Coiled coil</keyword>
<feature type="coiled-coil region" evidence="1">
    <location>
        <begin position="71"/>
        <end position="105"/>
    </location>
</feature>
<dbReference type="Gene3D" id="3.10.560.10">
    <property type="entry name" value="Outer membrane lipoprotein wza domain like"/>
    <property type="match status" value="1"/>
</dbReference>
<dbReference type="InterPro" id="IPR010425">
    <property type="entry name" value="Caps_synth_GfcC-like_C"/>
</dbReference>
<dbReference type="RefSeq" id="WP_160931623.1">
    <property type="nucleotide sequence ID" value="NZ_WWEU01000006.1"/>
</dbReference>
<dbReference type="Proteomes" id="UP000478571">
    <property type="component" value="Unassembled WGS sequence"/>
</dbReference>
<keyword evidence="2" id="KW-0732">Signal</keyword>
<accession>A0A6L8LZ14</accession>
<sequence>MLSRILALLALFLSINAFANKLIVQVPQQSVLFEYKNPARLSQVIQDVKENTNSYSDSYFIANQIFDKAQLDKAIELKESVIKRLSQLEDENAALASALIKQIENWQVGYRLFIPLDYDEIRIKNNLDPKLSGEYELAFPKRNHFSYIEGLVEKPSEIDISNSPSLPDAINIAQPLAGADKSFVWLIYPDGHTTKSGYAYWNNSQTHLPPSTVIFVGFDSGSQFIRSLEKDIIKLISMRRSI</sequence>
<dbReference type="InterPro" id="IPR046459">
    <property type="entry name" value="Caps_syn_GfcC_N"/>
</dbReference>
<evidence type="ECO:0000313" key="5">
    <source>
        <dbReference type="EMBL" id="MYM60733.1"/>
    </source>
</evidence>
<comment type="caution">
    <text evidence="5">The sequence shown here is derived from an EMBL/GenBank/DDBJ whole genome shotgun (WGS) entry which is preliminary data.</text>
</comment>
<evidence type="ECO:0000256" key="2">
    <source>
        <dbReference type="SAM" id="SignalP"/>
    </source>
</evidence>
<gene>
    <name evidence="5" type="ORF">GTG28_16005</name>
</gene>
<evidence type="ECO:0000259" key="4">
    <source>
        <dbReference type="Pfam" id="PF20616"/>
    </source>
</evidence>
<protein>
    <submittedName>
        <fullName evidence="5">Uncharacterized protein</fullName>
    </submittedName>
</protein>
<dbReference type="EMBL" id="WWEU01000006">
    <property type="protein sequence ID" value="MYM60733.1"/>
    <property type="molecule type" value="Genomic_DNA"/>
</dbReference>
<dbReference type="Pfam" id="PF06251">
    <property type="entry name" value="Caps_syn_GfcC_C"/>
    <property type="match status" value="1"/>
</dbReference>
<proteinExistence type="predicted"/>
<evidence type="ECO:0000256" key="1">
    <source>
        <dbReference type="SAM" id="Coils"/>
    </source>
</evidence>
<dbReference type="AlphaFoldDB" id="A0A6L8LZ14"/>
<evidence type="ECO:0000259" key="3">
    <source>
        <dbReference type="Pfam" id="PF06251"/>
    </source>
</evidence>
<evidence type="ECO:0000313" key="6">
    <source>
        <dbReference type="Proteomes" id="UP000478571"/>
    </source>
</evidence>
<name>A0A6L8LZ14_9VIBR</name>
<organism evidence="5 6">
    <name type="scientific">Vibrio tetraodonis subsp. pristinus</name>
    <dbReference type="NCBI Taxonomy" id="2695891"/>
    <lineage>
        <taxon>Bacteria</taxon>
        <taxon>Pseudomonadati</taxon>
        <taxon>Pseudomonadota</taxon>
        <taxon>Gammaproteobacteria</taxon>
        <taxon>Vibrionales</taxon>
        <taxon>Vibrionaceae</taxon>
        <taxon>Vibrio</taxon>
    </lineage>
</organism>
<feature type="chain" id="PRO_5026815568" evidence="2">
    <location>
        <begin position="20"/>
        <end position="242"/>
    </location>
</feature>
<dbReference type="Gene3D" id="3.10.20.700">
    <property type="match status" value="1"/>
</dbReference>
<feature type="domain" description="Capsule biosynthesis GfcC-like N-terminal" evidence="4">
    <location>
        <begin position="26"/>
        <end position="137"/>
    </location>
</feature>
<feature type="signal peptide" evidence="2">
    <location>
        <begin position="1"/>
        <end position="19"/>
    </location>
</feature>
<feature type="domain" description="Capsule biosynthesis GfcC-like C-terminal" evidence="3">
    <location>
        <begin position="173"/>
        <end position="239"/>
    </location>
</feature>
<reference evidence="5 6" key="1">
    <citation type="submission" date="2020-01" db="EMBL/GenBank/DDBJ databases">
        <title>Draft Genome Sequence of Vibrio sp. strain OCN044, Isolated from a Healthy Coral at Palmyra Atoll.</title>
        <authorList>
            <person name="Videau P."/>
            <person name="Loughran R."/>
            <person name="Esquivel A."/>
            <person name="Deadmond M."/>
            <person name="Paddock B.E."/>
            <person name="Saw J.H."/>
            <person name="Ushijima B."/>
        </authorList>
    </citation>
    <scope>NUCLEOTIDE SEQUENCE [LARGE SCALE GENOMIC DNA]</scope>
    <source>
        <strain evidence="5 6">OCN044</strain>
    </source>
</reference>
<dbReference type="Pfam" id="PF20616">
    <property type="entry name" value="Caps_syn_GfcC_N"/>
    <property type="match status" value="1"/>
</dbReference>